<evidence type="ECO:0000256" key="7">
    <source>
        <dbReference type="ARBA" id="ARBA00022840"/>
    </source>
</evidence>
<feature type="non-terminal residue" evidence="9">
    <location>
        <position position="1"/>
    </location>
</feature>
<accession>A0A382BY17</accession>
<evidence type="ECO:0000256" key="2">
    <source>
        <dbReference type="ARBA" id="ARBA00022605"/>
    </source>
</evidence>
<keyword evidence="4" id="KW-0808">Transferase</keyword>
<dbReference type="HAMAP" id="MF_00456">
    <property type="entry name" value="ProB"/>
    <property type="match status" value="1"/>
</dbReference>
<feature type="domain" description="Aspartate/glutamate/uridylate kinase" evidence="8">
    <location>
        <begin position="1"/>
        <end position="220"/>
    </location>
</feature>
<keyword evidence="5" id="KW-0547">Nucleotide-binding</keyword>
<evidence type="ECO:0000256" key="6">
    <source>
        <dbReference type="ARBA" id="ARBA00022777"/>
    </source>
</evidence>
<keyword evidence="1" id="KW-0963">Cytoplasm</keyword>
<evidence type="ECO:0000259" key="8">
    <source>
        <dbReference type="Pfam" id="PF00696"/>
    </source>
</evidence>
<dbReference type="PRINTS" id="PR00474">
    <property type="entry name" value="GLU5KINASE"/>
</dbReference>
<dbReference type="AlphaFoldDB" id="A0A382BY17"/>
<dbReference type="InterPro" id="IPR001048">
    <property type="entry name" value="Asp/Glu/Uridylate_kinase"/>
</dbReference>
<dbReference type="InterPro" id="IPR019797">
    <property type="entry name" value="Glutamate_5-kinase_CS"/>
</dbReference>
<keyword evidence="2" id="KW-0028">Amino-acid biosynthesis</keyword>
<proteinExistence type="inferred from homology"/>
<dbReference type="GO" id="GO:0004349">
    <property type="term" value="F:glutamate 5-kinase activity"/>
    <property type="evidence" value="ECO:0007669"/>
    <property type="project" value="InterPro"/>
</dbReference>
<dbReference type="InterPro" id="IPR005715">
    <property type="entry name" value="Glu_5kinase/COase_Synthase"/>
</dbReference>
<protein>
    <recommendedName>
        <fullName evidence="8">Aspartate/glutamate/uridylate kinase domain-containing protein</fullName>
    </recommendedName>
</protein>
<dbReference type="GO" id="GO:0005524">
    <property type="term" value="F:ATP binding"/>
    <property type="evidence" value="ECO:0007669"/>
    <property type="project" value="UniProtKB-KW"/>
</dbReference>
<dbReference type="InterPro" id="IPR036393">
    <property type="entry name" value="AceGlu_kinase-like_sf"/>
</dbReference>
<dbReference type="GO" id="GO:0008652">
    <property type="term" value="P:amino acid biosynthetic process"/>
    <property type="evidence" value="ECO:0007669"/>
    <property type="project" value="UniProtKB-KW"/>
</dbReference>
<dbReference type="InterPro" id="IPR001057">
    <property type="entry name" value="Glu/AcGlu_kinase"/>
</dbReference>
<reference evidence="9" key="1">
    <citation type="submission" date="2018-05" db="EMBL/GenBank/DDBJ databases">
        <authorList>
            <person name="Lanie J.A."/>
            <person name="Ng W.-L."/>
            <person name="Kazmierczak K.M."/>
            <person name="Andrzejewski T.M."/>
            <person name="Davidsen T.M."/>
            <person name="Wayne K.J."/>
            <person name="Tettelin H."/>
            <person name="Glass J.I."/>
            <person name="Rusch D."/>
            <person name="Podicherti R."/>
            <person name="Tsui H.-C.T."/>
            <person name="Winkler M.E."/>
        </authorList>
    </citation>
    <scope>NUCLEOTIDE SEQUENCE</scope>
</reference>
<dbReference type="PROSITE" id="PS00902">
    <property type="entry name" value="GLUTAMATE_5_KINASE"/>
    <property type="match status" value="1"/>
</dbReference>
<dbReference type="SUPFAM" id="SSF53633">
    <property type="entry name" value="Carbamate kinase-like"/>
    <property type="match status" value="1"/>
</dbReference>
<evidence type="ECO:0000313" key="9">
    <source>
        <dbReference type="EMBL" id="SVB18700.1"/>
    </source>
</evidence>
<keyword evidence="7" id="KW-0067">ATP-binding</keyword>
<sequence>VIKIGSTLITDNGCGLKHNLLDNWVNQISTLNDYGIEIVIVSSGAVAEGLTRLGWDKRPNVVHKLQAAAAVGQMGLIQAYEVCFQKYNKRTAQVLLTHDDITNRTRYLNARTSLNTLLQLGVIPIVNENDTVATDEIRFGDNDTLAGLVANLIDAELLVLLTDQKGLYTSDPRENESAKFIEEAEVNDPALISYAGESNTQGRGGMHTKLKAASIAAKSNTNTV</sequence>
<organism evidence="9">
    <name type="scientific">marine metagenome</name>
    <dbReference type="NCBI Taxonomy" id="408172"/>
    <lineage>
        <taxon>unclassified sequences</taxon>
        <taxon>metagenomes</taxon>
        <taxon>ecological metagenomes</taxon>
    </lineage>
</organism>
<dbReference type="CDD" id="cd04242">
    <property type="entry name" value="AAK_G5K_ProB"/>
    <property type="match status" value="1"/>
</dbReference>
<keyword evidence="6" id="KW-0418">Kinase</keyword>
<gene>
    <name evidence="9" type="ORF">METZ01_LOCUS171554</name>
</gene>
<feature type="non-terminal residue" evidence="9">
    <location>
        <position position="224"/>
    </location>
</feature>
<dbReference type="PIRSF" id="PIRSF000729">
    <property type="entry name" value="GK"/>
    <property type="match status" value="1"/>
</dbReference>
<dbReference type="PANTHER" id="PTHR43654">
    <property type="entry name" value="GLUTAMATE 5-KINASE"/>
    <property type="match status" value="1"/>
</dbReference>
<dbReference type="InterPro" id="IPR011529">
    <property type="entry name" value="Glu_5kinase"/>
</dbReference>
<evidence type="ECO:0000256" key="1">
    <source>
        <dbReference type="ARBA" id="ARBA00022490"/>
    </source>
</evidence>
<evidence type="ECO:0000256" key="3">
    <source>
        <dbReference type="ARBA" id="ARBA00022650"/>
    </source>
</evidence>
<dbReference type="Pfam" id="PF00696">
    <property type="entry name" value="AA_kinase"/>
    <property type="match status" value="1"/>
</dbReference>
<dbReference type="NCBIfam" id="TIGR01027">
    <property type="entry name" value="proB"/>
    <property type="match status" value="1"/>
</dbReference>
<dbReference type="InterPro" id="IPR041739">
    <property type="entry name" value="G5K_ProB"/>
</dbReference>
<dbReference type="GO" id="GO:0005829">
    <property type="term" value="C:cytosol"/>
    <property type="evidence" value="ECO:0007669"/>
    <property type="project" value="TreeGrafter"/>
</dbReference>
<keyword evidence="3" id="KW-0641">Proline biosynthesis</keyword>
<evidence type="ECO:0000256" key="5">
    <source>
        <dbReference type="ARBA" id="ARBA00022741"/>
    </source>
</evidence>
<dbReference type="EMBL" id="UINC01031913">
    <property type="protein sequence ID" value="SVB18700.1"/>
    <property type="molecule type" value="Genomic_DNA"/>
</dbReference>
<dbReference type="Gene3D" id="3.40.1160.10">
    <property type="entry name" value="Acetylglutamate kinase-like"/>
    <property type="match status" value="1"/>
</dbReference>
<evidence type="ECO:0000256" key="4">
    <source>
        <dbReference type="ARBA" id="ARBA00022679"/>
    </source>
</evidence>
<dbReference type="PANTHER" id="PTHR43654:SF1">
    <property type="entry name" value="ISOPENTENYL PHOSPHATE KINASE"/>
    <property type="match status" value="1"/>
</dbReference>
<name>A0A382BY17_9ZZZZ</name>
<dbReference type="FunFam" id="3.40.1160.10:FF:000006">
    <property type="entry name" value="Glutamate 5-kinase"/>
    <property type="match status" value="1"/>
</dbReference>